<dbReference type="EMBL" id="CAJPDS010000028">
    <property type="protein sequence ID" value="CAF9921458.1"/>
    <property type="molecule type" value="Genomic_DNA"/>
</dbReference>
<keyword evidence="3" id="KW-1185">Reference proteome</keyword>
<dbReference type="Proteomes" id="UP000664521">
    <property type="component" value="Unassembled WGS sequence"/>
</dbReference>
<evidence type="ECO:0000313" key="2">
    <source>
        <dbReference type="EMBL" id="CAF9921458.1"/>
    </source>
</evidence>
<proteinExistence type="predicted"/>
<organism evidence="2 3">
    <name type="scientific">Heterodermia speciosa</name>
    <dbReference type="NCBI Taxonomy" id="116794"/>
    <lineage>
        <taxon>Eukaryota</taxon>
        <taxon>Fungi</taxon>
        <taxon>Dikarya</taxon>
        <taxon>Ascomycota</taxon>
        <taxon>Pezizomycotina</taxon>
        <taxon>Lecanoromycetes</taxon>
        <taxon>OSLEUM clade</taxon>
        <taxon>Lecanoromycetidae</taxon>
        <taxon>Caliciales</taxon>
        <taxon>Physciaceae</taxon>
        <taxon>Heterodermia</taxon>
    </lineage>
</organism>
<dbReference type="OrthoDB" id="2951834at2759"/>
<gene>
    <name evidence="2" type="ORF">HETSPECPRED_004554</name>
</gene>
<dbReference type="AlphaFoldDB" id="A0A8H3IJT9"/>
<feature type="region of interest" description="Disordered" evidence="1">
    <location>
        <begin position="1"/>
        <end position="25"/>
    </location>
</feature>
<comment type="caution">
    <text evidence="2">The sequence shown here is derived from an EMBL/GenBank/DDBJ whole genome shotgun (WGS) entry which is preliminary data.</text>
</comment>
<dbReference type="PANTHER" id="PTHR42085">
    <property type="entry name" value="F-BOX DOMAIN-CONTAINING PROTEIN"/>
    <property type="match status" value="1"/>
</dbReference>
<protein>
    <submittedName>
        <fullName evidence="2">Uncharacterized protein</fullName>
    </submittedName>
</protein>
<name>A0A8H3IJT9_9LECA</name>
<dbReference type="InterPro" id="IPR038883">
    <property type="entry name" value="AN11006-like"/>
</dbReference>
<accession>A0A8H3IJT9</accession>
<reference evidence="2" key="1">
    <citation type="submission" date="2021-03" db="EMBL/GenBank/DDBJ databases">
        <authorList>
            <person name="Tagirdzhanova G."/>
        </authorList>
    </citation>
    <scope>NUCLEOTIDE SEQUENCE</scope>
</reference>
<evidence type="ECO:0000313" key="3">
    <source>
        <dbReference type="Proteomes" id="UP000664521"/>
    </source>
</evidence>
<sequence>MPRMKDPLPRRNTYQPSHPSSKGYRPYLSGFDRPFRFLELPGESRRVIYRCLLMDPIDGIQPQYKGSRRVQNLHTGILRVSRQIYEEAWPALYQDNVYRYNIRADCEHLQRPLGIKMPDYAFSRIQKVEIGIHPVHCCLFIRDFLKIISYVQTLGAILKTFSLDLRLIGHAIREEQMDQIMEVGRSMRLASAICALAVQQSITVKASSAASRVVDWFEPLVSYITEEKKWKVTTDRKVYDLGEDDMDPAPFRHTWELCPMNIDTEADDGIGAGNVTQAGNAIQVGNAVQAGNAIQAGNMVQAGNATQAGNAVEAPRQRPWEL</sequence>
<evidence type="ECO:0000256" key="1">
    <source>
        <dbReference type="SAM" id="MobiDB-lite"/>
    </source>
</evidence>
<dbReference type="PANTHER" id="PTHR42085:SF2">
    <property type="entry name" value="F-BOX DOMAIN-CONTAINING PROTEIN"/>
    <property type="match status" value="1"/>
</dbReference>